<evidence type="ECO:0000313" key="3">
    <source>
        <dbReference type="Proteomes" id="UP000001646"/>
    </source>
</evidence>
<dbReference type="InParanoid" id="A0A803SVN1"/>
<organism evidence="2 3">
    <name type="scientific">Anolis carolinensis</name>
    <name type="common">Green anole</name>
    <name type="synonym">American chameleon</name>
    <dbReference type="NCBI Taxonomy" id="28377"/>
    <lineage>
        <taxon>Eukaryota</taxon>
        <taxon>Metazoa</taxon>
        <taxon>Chordata</taxon>
        <taxon>Craniata</taxon>
        <taxon>Vertebrata</taxon>
        <taxon>Euteleostomi</taxon>
        <taxon>Lepidosauria</taxon>
        <taxon>Squamata</taxon>
        <taxon>Bifurcata</taxon>
        <taxon>Unidentata</taxon>
        <taxon>Episquamata</taxon>
        <taxon>Toxicofera</taxon>
        <taxon>Iguania</taxon>
        <taxon>Dactyloidae</taxon>
        <taxon>Anolis</taxon>
    </lineage>
</organism>
<reference evidence="2 3" key="1">
    <citation type="submission" date="2009-12" db="EMBL/GenBank/DDBJ databases">
        <title>The Genome Sequence of Anolis carolinensis (Green Anole Lizard).</title>
        <authorList>
            <consortium name="The Genome Sequencing Platform"/>
            <person name="Di Palma F."/>
            <person name="Alfoldi J."/>
            <person name="Heiman D."/>
            <person name="Young S."/>
            <person name="Grabherr M."/>
            <person name="Johnson J."/>
            <person name="Lander E.S."/>
            <person name="Lindblad-Toh K."/>
        </authorList>
    </citation>
    <scope>NUCLEOTIDE SEQUENCE [LARGE SCALE GENOMIC DNA]</scope>
    <source>
        <strain evidence="2 3">JBL SC #1</strain>
    </source>
</reference>
<reference evidence="2" key="3">
    <citation type="submission" date="2025-09" db="UniProtKB">
        <authorList>
            <consortium name="Ensembl"/>
        </authorList>
    </citation>
    <scope>IDENTIFICATION</scope>
</reference>
<evidence type="ECO:0000313" key="2">
    <source>
        <dbReference type="Ensembl" id="ENSACAP00000027021.1"/>
    </source>
</evidence>
<accession>A0A803SVN1</accession>
<evidence type="ECO:0000256" key="1">
    <source>
        <dbReference type="SAM" id="Coils"/>
    </source>
</evidence>
<dbReference type="GeneTree" id="ENSGT01040000244416"/>
<keyword evidence="1" id="KW-0175">Coiled coil</keyword>
<keyword evidence="3" id="KW-1185">Reference proteome</keyword>
<dbReference type="AlphaFoldDB" id="A0A803SVN1"/>
<protein>
    <submittedName>
        <fullName evidence="2">Uncharacterized protein</fullName>
    </submittedName>
</protein>
<feature type="coiled-coil region" evidence="1">
    <location>
        <begin position="15"/>
        <end position="44"/>
    </location>
</feature>
<name>A0A803SVN1_ANOCA</name>
<proteinExistence type="predicted"/>
<dbReference type="Ensembl" id="ENSACAT00000046507.1">
    <property type="protein sequence ID" value="ENSACAP00000027021.1"/>
    <property type="gene ID" value="ENSACAG00000036473.1"/>
</dbReference>
<reference evidence="2" key="2">
    <citation type="submission" date="2025-08" db="UniProtKB">
        <authorList>
            <consortium name="Ensembl"/>
        </authorList>
    </citation>
    <scope>IDENTIFICATION</scope>
</reference>
<dbReference type="Proteomes" id="UP000001646">
    <property type="component" value="Chromosome 1"/>
</dbReference>
<sequence length="134" mass="14549">MAVGLRSLEAVRHKTQSLQEQAGADEAQAERLQRELDKERALREHVVGPRLVGVAAANRAPFPPSFPSTHSTQGGTLLQNAPLLFLLLFDAISRSENAPGFYVALKPDAGDWLKTLSHISEGILKVFRGLAPTL</sequence>